<proteinExistence type="predicted"/>
<organism evidence="4 5">
    <name type="scientific">Atta colombica</name>
    <dbReference type="NCBI Taxonomy" id="520822"/>
    <lineage>
        <taxon>Eukaryota</taxon>
        <taxon>Metazoa</taxon>
        <taxon>Ecdysozoa</taxon>
        <taxon>Arthropoda</taxon>
        <taxon>Hexapoda</taxon>
        <taxon>Insecta</taxon>
        <taxon>Pterygota</taxon>
        <taxon>Neoptera</taxon>
        <taxon>Endopterygota</taxon>
        <taxon>Hymenoptera</taxon>
        <taxon>Apocrita</taxon>
        <taxon>Aculeata</taxon>
        <taxon>Formicoidea</taxon>
        <taxon>Formicidae</taxon>
        <taxon>Myrmicinae</taxon>
        <taxon>Atta</taxon>
    </lineage>
</organism>
<evidence type="ECO:0000256" key="3">
    <source>
        <dbReference type="SAM" id="MobiDB-lite"/>
    </source>
</evidence>
<keyword evidence="5" id="KW-1185">Reference proteome</keyword>
<evidence type="ECO:0000256" key="1">
    <source>
        <dbReference type="ARBA" id="ARBA00015518"/>
    </source>
</evidence>
<feature type="region of interest" description="Disordered" evidence="3">
    <location>
        <begin position="296"/>
        <end position="362"/>
    </location>
</feature>
<dbReference type="STRING" id="520822.A0A195B9Z9"/>
<dbReference type="PANTHER" id="PTHR13017">
    <property type="entry name" value="5-FORMYLTETRAHYDROFOLATE CYCLO-LIGASE-RELATED"/>
    <property type="match status" value="1"/>
</dbReference>
<accession>A0A195B9Z9</accession>
<dbReference type="Pfam" id="PF01812">
    <property type="entry name" value="5-FTHF_cyc-lig"/>
    <property type="match status" value="1"/>
</dbReference>
<evidence type="ECO:0000256" key="2">
    <source>
        <dbReference type="ARBA" id="ARBA00022884"/>
    </source>
</evidence>
<dbReference type="PANTHER" id="PTHR13017:SF0">
    <property type="entry name" value="METHENYLTETRAHYDROFOLATE SYNTHASE DOMAIN-CONTAINING PROTEIN"/>
    <property type="match status" value="1"/>
</dbReference>
<dbReference type="Gene3D" id="3.40.50.10420">
    <property type="entry name" value="NagB/RpiA/CoA transferase-like"/>
    <property type="match status" value="1"/>
</dbReference>
<sequence length="475" mass="54602">MGPGRNRHEEEEKELCVDEINPEEVTKSSFRRKVWDYMMKNELVNFPVNIYKRIPNFKGAAETAQRLIELDEFKRARVIKINPDKPQEPVRFLALEMNKEIIVPIPRLRTGLFLHVTPVAGATKEQLKTLASMRGLEQAGKSLGLDSHIKVDLVVLGSVCVSRDGYRLGKGEGFADLEFAMMMRMGTITKNTIVVTTVHDCQIVDYLPPQLFKEYDVPVDIIVTPTQIIYVESRLKKPSGILWHMLSERKLKTMQVLQQLKEMDEKNGKIVVLKEVDSDVETRQYIKNRIKYSKNKKRFNTKRDAPNTENMMEGGKNKGEKPRFPRRRTYKKPKAEEENDLPNAEVQTKTENNTKNASRRRKNLRARMKTHIDFSLKLSNISSGVRVRDLKNALLMRGVKPSEIIWQGYRGICYLHFSKLRNEAAPPDQPVQVDSIVANLQQLRIGESVNDEEGFIYVEPAKPISRIEVTDVTTV</sequence>
<reference evidence="4 5" key="1">
    <citation type="submission" date="2015-09" db="EMBL/GenBank/DDBJ databases">
        <title>Atta colombica WGS genome.</title>
        <authorList>
            <person name="Nygaard S."/>
            <person name="Hu H."/>
            <person name="Boomsma J."/>
            <person name="Zhang G."/>
        </authorList>
    </citation>
    <scope>NUCLEOTIDE SEQUENCE [LARGE SCALE GENOMIC DNA]</scope>
    <source>
        <strain evidence="4">Treedump-2</strain>
        <tissue evidence="4">Whole body</tissue>
    </source>
</reference>
<dbReference type="SUPFAM" id="SSF100950">
    <property type="entry name" value="NagB/RpiA/CoA transferase-like"/>
    <property type="match status" value="1"/>
</dbReference>
<keyword evidence="2" id="KW-0694">RNA-binding</keyword>
<evidence type="ECO:0000313" key="4">
    <source>
        <dbReference type="EMBL" id="KYM81055.1"/>
    </source>
</evidence>
<dbReference type="FunFam" id="3.40.50.10420:FF:000001">
    <property type="entry name" value="Methenyltetrahydrofolate synthase domain-containing protein"/>
    <property type="match status" value="1"/>
</dbReference>
<dbReference type="GO" id="GO:0003723">
    <property type="term" value="F:RNA binding"/>
    <property type="evidence" value="ECO:0007669"/>
    <property type="project" value="UniProtKB-KW"/>
</dbReference>
<dbReference type="Proteomes" id="UP000078540">
    <property type="component" value="Unassembled WGS sequence"/>
</dbReference>
<dbReference type="EMBL" id="KQ976542">
    <property type="protein sequence ID" value="KYM81055.1"/>
    <property type="molecule type" value="Genomic_DNA"/>
</dbReference>
<dbReference type="GO" id="GO:0005737">
    <property type="term" value="C:cytoplasm"/>
    <property type="evidence" value="ECO:0007669"/>
    <property type="project" value="TreeGrafter"/>
</dbReference>
<dbReference type="InterPro" id="IPR037171">
    <property type="entry name" value="NagB/RpiA_transferase-like"/>
</dbReference>
<evidence type="ECO:0000313" key="5">
    <source>
        <dbReference type="Proteomes" id="UP000078540"/>
    </source>
</evidence>
<dbReference type="InterPro" id="IPR002698">
    <property type="entry name" value="FTHF_cligase"/>
</dbReference>
<dbReference type="InterPro" id="IPR024185">
    <property type="entry name" value="FTHF_cligase-like_sf"/>
</dbReference>
<gene>
    <name evidence="4" type="ORF">ALC53_08396</name>
</gene>
<feature type="compositionally biased region" description="Polar residues" evidence="3">
    <location>
        <begin position="345"/>
        <end position="356"/>
    </location>
</feature>
<name>A0A195B9Z9_9HYME</name>
<protein>
    <recommendedName>
        <fullName evidence="1">Methenyltetrahydrofolate synthase domain-containing protein</fullName>
    </recommendedName>
</protein>
<dbReference type="AlphaFoldDB" id="A0A195B9Z9"/>